<reference evidence="1" key="1">
    <citation type="journal article" date="2019" name="Environ. Microbiol.">
        <title>Fungal ecological strategies reflected in gene transcription - a case study of two litter decomposers.</title>
        <authorList>
            <person name="Barbi F."/>
            <person name="Kohler A."/>
            <person name="Barry K."/>
            <person name="Baskaran P."/>
            <person name="Daum C."/>
            <person name="Fauchery L."/>
            <person name="Ihrmark K."/>
            <person name="Kuo A."/>
            <person name="LaButti K."/>
            <person name="Lipzen A."/>
            <person name="Morin E."/>
            <person name="Grigoriev I.V."/>
            <person name="Henrissat B."/>
            <person name="Lindahl B."/>
            <person name="Martin F."/>
        </authorList>
    </citation>
    <scope>NUCLEOTIDE SEQUENCE</scope>
    <source>
        <strain evidence="1">JB14</strain>
    </source>
</reference>
<protein>
    <submittedName>
        <fullName evidence="1">Uncharacterized protein</fullName>
    </submittedName>
</protein>
<dbReference type="AlphaFoldDB" id="A0A6A4H0Q4"/>
<sequence length="223" mass="24520">MADLLRVLTTPSLEGLKLSMLVTKENDHTVPSILLPKLQDLSMYGEIAGTVDLFGALTVPSLGCLDLIISGGTLSYTFPSISIPKLQDLSIYELSFSQHSEKSGVQRNAPGVGSSCLGFKRDHNSLLSELSLRHMLEEGDTVNVLNILNIITGDTSRLLGLLSYDENKPRCQTLPHLKVFYLRNTKVGSSVDHQSHTDFVSSRWWVGDSRRKSTGVDKLETFG</sequence>
<dbReference type="EMBL" id="ML769612">
    <property type="protein sequence ID" value="KAE9391829.1"/>
    <property type="molecule type" value="Genomic_DNA"/>
</dbReference>
<organism evidence="1 2">
    <name type="scientific">Gymnopus androsaceus JB14</name>
    <dbReference type="NCBI Taxonomy" id="1447944"/>
    <lineage>
        <taxon>Eukaryota</taxon>
        <taxon>Fungi</taxon>
        <taxon>Dikarya</taxon>
        <taxon>Basidiomycota</taxon>
        <taxon>Agaricomycotina</taxon>
        <taxon>Agaricomycetes</taxon>
        <taxon>Agaricomycetidae</taxon>
        <taxon>Agaricales</taxon>
        <taxon>Marasmiineae</taxon>
        <taxon>Omphalotaceae</taxon>
        <taxon>Gymnopus</taxon>
    </lineage>
</organism>
<evidence type="ECO:0000313" key="1">
    <source>
        <dbReference type="EMBL" id="KAE9391829.1"/>
    </source>
</evidence>
<gene>
    <name evidence="1" type="ORF">BT96DRAFT_1023884</name>
</gene>
<name>A0A6A4H0Q4_9AGAR</name>
<keyword evidence="2" id="KW-1185">Reference proteome</keyword>
<proteinExistence type="predicted"/>
<dbReference type="Proteomes" id="UP000799118">
    <property type="component" value="Unassembled WGS sequence"/>
</dbReference>
<accession>A0A6A4H0Q4</accession>
<evidence type="ECO:0000313" key="2">
    <source>
        <dbReference type="Proteomes" id="UP000799118"/>
    </source>
</evidence>